<name>A0AAV0W3T6_9HEMI</name>
<keyword evidence="1" id="KW-1133">Transmembrane helix</keyword>
<keyword evidence="4" id="KW-1185">Reference proteome</keyword>
<dbReference type="Pfam" id="PF09777">
    <property type="entry name" value="OSTMP1"/>
    <property type="match status" value="1"/>
</dbReference>
<proteinExistence type="predicted"/>
<evidence type="ECO:0000256" key="1">
    <source>
        <dbReference type="SAM" id="Phobius"/>
    </source>
</evidence>
<feature type="signal peptide" evidence="2">
    <location>
        <begin position="1"/>
        <end position="22"/>
    </location>
</feature>
<evidence type="ECO:0008006" key="5">
    <source>
        <dbReference type="Google" id="ProtNLM"/>
    </source>
</evidence>
<evidence type="ECO:0000256" key="2">
    <source>
        <dbReference type="SAM" id="SignalP"/>
    </source>
</evidence>
<dbReference type="GO" id="GO:0005829">
    <property type="term" value="C:cytosol"/>
    <property type="evidence" value="ECO:0007669"/>
    <property type="project" value="TreeGrafter"/>
</dbReference>
<keyword evidence="1" id="KW-0812">Transmembrane</keyword>
<dbReference type="InterPro" id="IPR019172">
    <property type="entry name" value="Osteopetrosis-assoc_TM_1"/>
</dbReference>
<dbReference type="Proteomes" id="UP001160148">
    <property type="component" value="Unassembled WGS sequence"/>
</dbReference>
<dbReference type="AlphaFoldDB" id="A0AAV0W3T6"/>
<reference evidence="3 4" key="1">
    <citation type="submission" date="2023-01" db="EMBL/GenBank/DDBJ databases">
        <authorList>
            <person name="Whitehead M."/>
        </authorList>
    </citation>
    <scope>NUCLEOTIDE SEQUENCE [LARGE SCALE GENOMIC DNA]</scope>
</reference>
<dbReference type="PANTHER" id="PTHR15644">
    <property type="entry name" value="OSTEOPETROSIS ASSOCIATED TRANSMEMBRANE PROTEIN 1"/>
    <property type="match status" value="1"/>
</dbReference>
<evidence type="ECO:0000313" key="3">
    <source>
        <dbReference type="EMBL" id="CAI6350463.1"/>
    </source>
</evidence>
<keyword evidence="1" id="KW-0472">Membrane</keyword>
<dbReference type="EMBL" id="CARXXK010000001">
    <property type="protein sequence ID" value="CAI6350463.1"/>
    <property type="molecule type" value="Genomic_DNA"/>
</dbReference>
<protein>
    <recommendedName>
        <fullName evidence="5">Osteopetrosis-associated transmembrane protein 1</fullName>
    </recommendedName>
</protein>
<gene>
    <name evidence="3" type="ORF">MEUPH1_LOCUS6918</name>
</gene>
<feature type="transmembrane region" description="Helical" evidence="1">
    <location>
        <begin position="221"/>
        <end position="244"/>
    </location>
</feature>
<feature type="chain" id="PRO_5043931259" description="Osteopetrosis-associated transmembrane protein 1" evidence="2">
    <location>
        <begin position="23"/>
        <end position="276"/>
    </location>
</feature>
<keyword evidence="2" id="KW-0732">Signal</keyword>
<accession>A0AAV0W3T6</accession>
<organism evidence="3 4">
    <name type="scientific">Macrosiphum euphorbiae</name>
    <name type="common">potato aphid</name>
    <dbReference type="NCBI Taxonomy" id="13131"/>
    <lineage>
        <taxon>Eukaryota</taxon>
        <taxon>Metazoa</taxon>
        <taxon>Ecdysozoa</taxon>
        <taxon>Arthropoda</taxon>
        <taxon>Hexapoda</taxon>
        <taxon>Insecta</taxon>
        <taxon>Pterygota</taxon>
        <taxon>Neoptera</taxon>
        <taxon>Paraneoptera</taxon>
        <taxon>Hemiptera</taxon>
        <taxon>Sternorrhyncha</taxon>
        <taxon>Aphidomorpha</taxon>
        <taxon>Aphidoidea</taxon>
        <taxon>Aphididae</taxon>
        <taxon>Macrosiphini</taxon>
        <taxon>Macrosiphum</taxon>
    </lineage>
</organism>
<sequence length="276" mass="32050">MARIVHFLYTYLFYLNARLSLASNESISSTMSIDVLPDGCQNLLQSFANETARFTLCVVTNARPITVCEKCVNEFNQVFKRYEEIQKLHNNDSEVDCRAVLTNIDRLQVVYASYNYVLDMWEKASCKLCLNGTVFNDKTRGVMIRGDNLDKCISKHINDTKLSNTSLCADCKQYYVNLTNYYNKHKNDNTFCMDVVDLINNTQSDWSLKWKCHESNYDSEWVLLVISFIVLLMPVLFYFINWLISQERSNVLLSQNRWHQRFTNNAASTSGYVVIS</sequence>
<dbReference type="PANTHER" id="PTHR15644:SF2">
    <property type="entry name" value="OSTEOPETROSIS-ASSOCIATED TRANSMEMBRANE PROTEIN 1"/>
    <property type="match status" value="1"/>
</dbReference>
<comment type="caution">
    <text evidence="3">The sequence shown here is derived from an EMBL/GenBank/DDBJ whole genome shotgun (WGS) entry which is preliminary data.</text>
</comment>
<evidence type="ECO:0000313" key="4">
    <source>
        <dbReference type="Proteomes" id="UP001160148"/>
    </source>
</evidence>